<proteinExistence type="inferred from homology"/>
<protein>
    <recommendedName>
        <fullName evidence="7">Protein-L-isoaspartate O-methyltransferase</fullName>
        <ecNumber evidence="7">2.1.1.77</ecNumber>
    </recommendedName>
</protein>
<dbReference type="RefSeq" id="XP_065655941.1">
    <property type="nucleotide sequence ID" value="XM_065799869.1"/>
</dbReference>
<evidence type="ECO:0000313" key="9">
    <source>
        <dbReference type="Proteomes" id="UP001652625"/>
    </source>
</evidence>
<evidence type="ECO:0000256" key="4">
    <source>
        <dbReference type="ARBA" id="ARBA00022603"/>
    </source>
</evidence>
<evidence type="ECO:0000313" key="11">
    <source>
        <dbReference type="RefSeq" id="XP_065655941.1"/>
    </source>
</evidence>
<dbReference type="Pfam" id="PF01135">
    <property type="entry name" value="PCMT"/>
    <property type="match status" value="1"/>
</dbReference>
<gene>
    <name evidence="10 11" type="primary">LOC100205307</name>
</gene>
<name>A0ABM4C307_HYDVU</name>
<dbReference type="PROSITE" id="PS01279">
    <property type="entry name" value="PCMT"/>
    <property type="match status" value="1"/>
</dbReference>
<evidence type="ECO:0000256" key="8">
    <source>
        <dbReference type="SAM" id="SignalP"/>
    </source>
</evidence>
<dbReference type="EC" id="2.1.1.77" evidence="7"/>
<comment type="catalytic activity">
    <reaction evidence="7">
        <text>[protein]-L-isoaspartate + S-adenosyl-L-methionine = [protein]-L-isoaspartate alpha-methyl ester + S-adenosyl-L-homocysteine</text>
        <dbReference type="Rhea" id="RHEA:12705"/>
        <dbReference type="Rhea" id="RHEA-COMP:12143"/>
        <dbReference type="Rhea" id="RHEA-COMP:12144"/>
        <dbReference type="ChEBI" id="CHEBI:57856"/>
        <dbReference type="ChEBI" id="CHEBI:59789"/>
        <dbReference type="ChEBI" id="CHEBI:90596"/>
        <dbReference type="ChEBI" id="CHEBI:90598"/>
        <dbReference type="EC" id="2.1.1.77"/>
    </reaction>
</comment>
<evidence type="ECO:0000313" key="10">
    <source>
        <dbReference type="RefSeq" id="XP_065655940.1"/>
    </source>
</evidence>
<evidence type="ECO:0000256" key="7">
    <source>
        <dbReference type="RuleBase" id="RU003802"/>
    </source>
</evidence>
<keyword evidence="8" id="KW-0732">Signal</keyword>
<keyword evidence="9" id="KW-1185">Reference proteome</keyword>
<evidence type="ECO:0000256" key="5">
    <source>
        <dbReference type="ARBA" id="ARBA00022679"/>
    </source>
</evidence>
<dbReference type="Proteomes" id="UP001652625">
    <property type="component" value="Chromosome 06"/>
</dbReference>
<dbReference type="CDD" id="cd02440">
    <property type="entry name" value="AdoMet_MTases"/>
    <property type="match status" value="1"/>
</dbReference>
<dbReference type="PANTHER" id="PTHR11579:SF0">
    <property type="entry name" value="PROTEIN-L-ISOASPARTATE(D-ASPARTATE) O-METHYLTRANSFERASE"/>
    <property type="match status" value="1"/>
</dbReference>
<keyword evidence="3" id="KW-0963">Cytoplasm</keyword>
<comment type="subcellular location">
    <subcellularLocation>
        <location evidence="1">Cytoplasm</location>
    </subcellularLocation>
</comment>
<keyword evidence="6 7" id="KW-0949">S-adenosyl-L-methionine</keyword>
<accession>A0ABM4C307</accession>
<evidence type="ECO:0000256" key="2">
    <source>
        <dbReference type="ARBA" id="ARBA00005369"/>
    </source>
</evidence>
<dbReference type="NCBIfam" id="TIGR00080">
    <property type="entry name" value="pimt"/>
    <property type="match status" value="1"/>
</dbReference>
<feature type="chain" id="PRO_5045025896" description="Protein-L-isoaspartate O-methyltransferase" evidence="8">
    <location>
        <begin position="20"/>
        <end position="242"/>
    </location>
</feature>
<dbReference type="RefSeq" id="XP_065655940.1">
    <property type="nucleotide sequence ID" value="XM_065799868.1"/>
</dbReference>
<feature type="signal peptide" evidence="8">
    <location>
        <begin position="1"/>
        <end position="19"/>
    </location>
</feature>
<keyword evidence="4 7" id="KW-0489">Methyltransferase</keyword>
<dbReference type="InterPro" id="IPR029063">
    <property type="entry name" value="SAM-dependent_MTases_sf"/>
</dbReference>
<dbReference type="PANTHER" id="PTHR11579">
    <property type="entry name" value="PROTEIN-L-ISOASPARTATE O-METHYLTRANSFERASE"/>
    <property type="match status" value="1"/>
</dbReference>
<comment type="similarity">
    <text evidence="2 7">Belongs to the methyltransferase superfamily. L-isoaspartyl/D-aspartyl protein methyltransferase family.</text>
</comment>
<dbReference type="GeneID" id="100205307"/>
<reference evidence="10 11" key="1">
    <citation type="submission" date="2025-05" db="UniProtKB">
        <authorList>
            <consortium name="RefSeq"/>
        </authorList>
    </citation>
    <scope>IDENTIFICATION</scope>
</reference>
<dbReference type="SUPFAM" id="SSF53335">
    <property type="entry name" value="S-adenosyl-L-methionine-dependent methyltransferases"/>
    <property type="match status" value="1"/>
</dbReference>
<keyword evidence="5 7" id="KW-0808">Transferase</keyword>
<evidence type="ECO:0000256" key="3">
    <source>
        <dbReference type="ARBA" id="ARBA00022490"/>
    </source>
</evidence>
<evidence type="ECO:0000256" key="6">
    <source>
        <dbReference type="ARBA" id="ARBA00022691"/>
    </source>
</evidence>
<organism evidence="9 11">
    <name type="scientific">Hydra vulgaris</name>
    <name type="common">Hydra</name>
    <name type="synonym">Hydra attenuata</name>
    <dbReference type="NCBI Taxonomy" id="6087"/>
    <lineage>
        <taxon>Eukaryota</taxon>
        <taxon>Metazoa</taxon>
        <taxon>Cnidaria</taxon>
        <taxon>Hydrozoa</taxon>
        <taxon>Hydroidolina</taxon>
        <taxon>Anthoathecata</taxon>
        <taxon>Aplanulata</taxon>
        <taxon>Hydridae</taxon>
        <taxon>Hydra</taxon>
    </lineage>
</organism>
<sequence length="242" mass="26647">MRIWVKYFTFSLLFTRKMAWRSHGKDNNDLVYTLKKNGILNSPRVEEAMLKVDRGHFSRQNPYFDAPQSIGYSVTISAPHMHVHALLHLENHLTEGSVALDVGSGSGYLTACMAYMVGNTGKVYGIDHIGELVEQSEINIMKGNKELITNGVVKLITGDGRFGYQEGGPYDAIHVGAAAPELPLPLLNQLKIGGRLIIPVGPEGGNQILLQCDKLSDGSIKETKLMGVIYVPLTDKFHQLKS</sequence>
<dbReference type="Gene3D" id="3.40.50.150">
    <property type="entry name" value="Vaccinia Virus protein VP39"/>
    <property type="match status" value="1"/>
</dbReference>
<evidence type="ECO:0000256" key="1">
    <source>
        <dbReference type="ARBA" id="ARBA00004496"/>
    </source>
</evidence>
<dbReference type="InterPro" id="IPR000682">
    <property type="entry name" value="PCMT"/>
</dbReference>